<sequence>MLTYVFDESGVPLYEQAYRCIKNDIISGNLRSGEKLPSKRTFADNNGISTITIQNAYDQLISEGYVYTIPKKGYYVADIGALARGMAAGTGELINNTSRSTSRNTFQNSEAKTPDIRMPKRDTGYRIDLSSNRMGADSFPFTVWAKLSRETISARSRELMKVPPTCGIHELRAAIAAHLRSFRGMVVDPDQIIVGAGTEYLYGLLVQLLGADKGYCIENPGYKKLAKIYKQYNIECRYASMDDKGITVEELTKTGADIAHICPNHHFPTGITMPASRRYEILAWANDKNGRYIIEDDYDSEFRTNGRPLPTLFSIDACEKVIYMNTFSKSLTPTIRISYMILPPHLANRFYSELSFYACTVSTFEQYTLAAFISRGYFEKHINRMRLYYSRQRKRLLDSLQNSRLSRICSVNENESGLHFLIRLNTAMPEQEIARRLKKAGIHLQSLSEYFLVPDKSKEYYYIISYSDVDVDDVQEAFDEIYRCVEEAD</sequence>
<evidence type="ECO:0000256" key="2">
    <source>
        <dbReference type="ARBA" id="ARBA00022898"/>
    </source>
</evidence>
<protein>
    <recommendedName>
        <fullName evidence="7">HTH gntR-type domain-containing protein</fullName>
    </recommendedName>
</protein>
<dbReference type="STRING" id="483218.BACPEC_02643"/>
<feature type="region of interest" description="Disordered" evidence="6">
    <location>
        <begin position="94"/>
        <end position="118"/>
    </location>
</feature>
<reference evidence="8 9" key="2">
    <citation type="submission" date="2008-11" db="EMBL/GenBank/DDBJ databases">
        <authorList>
            <person name="Fulton L."/>
            <person name="Clifton S."/>
            <person name="Fulton B."/>
            <person name="Xu J."/>
            <person name="Minx P."/>
            <person name="Pepin K.H."/>
            <person name="Johnson M."/>
            <person name="Bhonagiri V."/>
            <person name="Nash W.E."/>
            <person name="Mardis E.R."/>
            <person name="Wilson R.K."/>
        </authorList>
    </citation>
    <scope>NUCLEOTIDE SEQUENCE [LARGE SCALE GENOMIC DNA]</scope>
    <source>
        <strain evidence="8 9">ATCC 43243</strain>
    </source>
</reference>
<gene>
    <name evidence="8" type="ORF">BACPEC_02643</name>
</gene>
<comment type="similarity">
    <text evidence="1">In the C-terminal section; belongs to the class-I pyridoxal-phosphate-dependent aminotransferase family.</text>
</comment>
<reference evidence="8 9" key="1">
    <citation type="submission" date="2008-11" db="EMBL/GenBank/DDBJ databases">
        <title>Draft genome sequence of Bacteroides pectinophilus (ATCC 43243).</title>
        <authorList>
            <person name="Sudarsanam P."/>
            <person name="Ley R."/>
            <person name="Guruge J."/>
            <person name="Turnbaugh P.J."/>
            <person name="Mahowald M."/>
            <person name="Liep D."/>
            <person name="Gordon J."/>
        </authorList>
    </citation>
    <scope>NUCLEOTIDE SEQUENCE [LARGE SCALE GENOMIC DNA]</scope>
    <source>
        <strain evidence="8 9">ATCC 43243</strain>
    </source>
</reference>
<dbReference type="InterPro" id="IPR051446">
    <property type="entry name" value="HTH_trans_reg/aminotransferase"/>
</dbReference>
<feature type="domain" description="HTH gntR-type" evidence="7">
    <location>
        <begin position="11"/>
        <end position="79"/>
    </location>
</feature>
<dbReference type="EMBL" id="ABVQ01000037">
    <property type="protein sequence ID" value="EEC56136.1"/>
    <property type="molecule type" value="Genomic_DNA"/>
</dbReference>
<evidence type="ECO:0000256" key="6">
    <source>
        <dbReference type="SAM" id="MobiDB-lite"/>
    </source>
</evidence>
<evidence type="ECO:0000259" key="7">
    <source>
        <dbReference type="PROSITE" id="PS50949"/>
    </source>
</evidence>
<name>B7AV95_9FIRM</name>
<dbReference type="Gene3D" id="3.40.640.10">
    <property type="entry name" value="Type I PLP-dependent aspartate aminotransferase-like (Major domain)"/>
    <property type="match status" value="1"/>
</dbReference>
<dbReference type="InterPro" id="IPR036390">
    <property type="entry name" value="WH_DNA-bd_sf"/>
</dbReference>
<dbReference type="SUPFAM" id="SSF53383">
    <property type="entry name" value="PLP-dependent transferases"/>
    <property type="match status" value="1"/>
</dbReference>
<dbReference type="GO" id="GO:0003677">
    <property type="term" value="F:DNA binding"/>
    <property type="evidence" value="ECO:0007669"/>
    <property type="project" value="UniProtKB-KW"/>
</dbReference>
<dbReference type="SUPFAM" id="SSF46785">
    <property type="entry name" value="Winged helix' DNA-binding domain"/>
    <property type="match status" value="1"/>
</dbReference>
<dbReference type="InterPro" id="IPR015424">
    <property type="entry name" value="PyrdxlP-dep_Trfase"/>
</dbReference>
<keyword evidence="5" id="KW-0804">Transcription</keyword>
<keyword evidence="2" id="KW-0663">Pyridoxal phosphate</keyword>
<evidence type="ECO:0000256" key="4">
    <source>
        <dbReference type="ARBA" id="ARBA00023125"/>
    </source>
</evidence>
<evidence type="ECO:0000313" key="9">
    <source>
        <dbReference type="Proteomes" id="UP000003136"/>
    </source>
</evidence>
<dbReference type="InterPro" id="IPR004839">
    <property type="entry name" value="Aminotransferase_I/II_large"/>
</dbReference>
<keyword evidence="3" id="KW-0805">Transcription regulation</keyword>
<dbReference type="GO" id="GO:0003700">
    <property type="term" value="F:DNA-binding transcription factor activity"/>
    <property type="evidence" value="ECO:0007669"/>
    <property type="project" value="InterPro"/>
</dbReference>
<dbReference type="Pfam" id="PF00155">
    <property type="entry name" value="Aminotran_1_2"/>
    <property type="match status" value="1"/>
</dbReference>
<dbReference type="HOGENOM" id="CLU_017584_0_1_9"/>
<keyword evidence="9" id="KW-1185">Reference proteome</keyword>
<evidence type="ECO:0000256" key="1">
    <source>
        <dbReference type="ARBA" id="ARBA00005384"/>
    </source>
</evidence>
<dbReference type="InterPro" id="IPR036388">
    <property type="entry name" value="WH-like_DNA-bd_sf"/>
</dbReference>
<feature type="compositionally biased region" description="Polar residues" evidence="6">
    <location>
        <begin position="94"/>
        <end position="111"/>
    </location>
</feature>
<accession>B7AV95</accession>
<dbReference type="PANTHER" id="PTHR46577">
    <property type="entry name" value="HTH-TYPE TRANSCRIPTIONAL REGULATORY PROTEIN GABR"/>
    <property type="match status" value="1"/>
</dbReference>
<dbReference type="eggNOG" id="COG1167">
    <property type="taxonomic scope" value="Bacteria"/>
</dbReference>
<dbReference type="Pfam" id="PF00392">
    <property type="entry name" value="GntR"/>
    <property type="match status" value="1"/>
</dbReference>
<dbReference type="GO" id="GO:0030170">
    <property type="term" value="F:pyridoxal phosphate binding"/>
    <property type="evidence" value="ECO:0007669"/>
    <property type="project" value="InterPro"/>
</dbReference>
<proteinExistence type="inferred from homology"/>
<dbReference type="Gene3D" id="1.10.10.10">
    <property type="entry name" value="Winged helix-like DNA-binding domain superfamily/Winged helix DNA-binding domain"/>
    <property type="match status" value="1"/>
</dbReference>
<dbReference type="PROSITE" id="PS50949">
    <property type="entry name" value="HTH_GNTR"/>
    <property type="match status" value="1"/>
</dbReference>
<dbReference type="InterPro" id="IPR015421">
    <property type="entry name" value="PyrdxlP-dep_Trfase_major"/>
</dbReference>
<dbReference type="CDD" id="cd07377">
    <property type="entry name" value="WHTH_GntR"/>
    <property type="match status" value="1"/>
</dbReference>
<keyword evidence="4" id="KW-0238">DNA-binding</keyword>
<evidence type="ECO:0000256" key="5">
    <source>
        <dbReference type="ARBA" id="ARBA00023163"/>
    </source>
</evidence>
<dbReference type="InterPro" id="IPR000524">
    <property type="entry name" value="Tscrpt_reg_HTH_GntR"/>
</dbReference>
<dbReference type="SMART" id="SM00345">
    <property type="entry name" value="HTH_GNTR"/>
    <property type="match status" value="1"/>
</dbReference>
<dbReference type="Proteomes" id="UP000003136">
    <property type="component" value="Unassembled WGS sequence"/>
</dbReference>
<dbReference type="PANTHER" id="PTHR46577:SF1">
    <property type="entry name" value="HTH-TYPE TRANSCRIPTIONAL REGULATORY PROTEIN GABR"/>
    <property type="match status" value="1"/>
</dbReference>
<evidence type="ECO:0000313" key="8">
    <source>
        <dbReference type="EMBL" id="EEC56136.1"/>
    </source>
</evidence>
<dbReference type="AlphaFoldDB" id="B7AV95"/>
<evidence type="ECO:0000256" key="3">
    <source>
        <dbReference type="ARBA" id="ARBA00023015"/>
    </source>
</evidence>
<organism evidence="8 9">
    <name type="scientific">[Bacteroides] pectinophilus ATCC 43243</name>
    <dbReference type="NCBI Taxonomy" id="483218"/>
    <lineage>
        <taxon>Bacteria</taxon>
        <taxon>Bacillati</taxon>
        <taxon>Bacillota</taxon>
        <taxon>Clostridia</taxon>
        <taxon>Eubacteriales</taxon>
    </lineage>
</organism>
<dbReference type="CDD" id="cd00609">
    <property type="entry name" value="AAT_like"/>
    <property type="match status" value="1"/>
</dbReference>